<evidence type="ECO:0000256" key="5">
    <source>
        <dbReference type="SAM" id="Phobius"/>
    </source>
</evidence>
<dbReference type="GO" id="GO:0005506">
    <property type="term" value="F:iron ion binding"/>
    <property type="evidence" value="ECO:0007669"/>
    <property type="project" value="InterPro"/>
</dbReference>
<dbReference type="EMBL" id="JABDJR010000360">
    <property type="protein sequence ID" value="NNF06890.1"/>
    <property type="molecule type" value="Genomic_DNA"/>
</dbReference>
<comment type="caution">
    <text evidence="7">The sequence shown here is derived from an EMBL/GenBank/DDBJ whole genome shotgun (WGS) entry which is preliminary data.</text>
</comment>
<comment type="subcellular location">
    <subcellularLocation>
        <location evidence="1">Membrane</location>
    </subcellularLocation>
</comment>
<evidence type="ECO:0000256" key="1">
    <source>
        <dbReference type="ARBA" id="ARBA00004370"/>
    </source>
</evidence>
<accession>A0A7Y2H2D1</accession>
<dbReference type="Proteomes" id="UP000547674">
    <property type="component" value="Unassembled WGS sequence"/>
</dbReference>
<dbReference type="GO" id="GO:0008610">
    <property type="term" value="P:lipid biosynthetic process"/>
    <property type="evidence" value="ECO:0007669"/>
    <property type="project" value="InterPro"/>
</dbReference>
<evidence type="ECO:0000256" key="3">
    <source>
        <dbReference type="ARBA" id="ARBA00022989"/>
    </source>
</evidence>
<gene>
    <name evidence="7" type="ORF">HKN21_09020</name>
</gene>
<dbReference type="PANTHER" id="PTHR11863">
    <property type="entry name" value="STEROL DESATURASE"/>
    <property type="match status" value="1"/>
</dbReference>
<keyword evidence="4 5" id="KW-0472">Membrane</keyword>
<protein>
    <submittedName>
        <fullName evidence="7">Sterol desaturase family protein</fullName>
    </submittedName>
</protein>
<evidence type="ECO:0000256" key="2">
    <source>
        <dbReference type="ARBA" id="ARBA00022692"/>
    </source>
</evidence>
<feature type="transmembrane region" description="Helical" evidence="5">
    <location>
        <begin position="43"/>
        <end position="66"/>
    </location>
</feature>
<feature type="transmembrane region" description="Helical" evidence="5">
    <location>
        <begin position="6"/>
        <end position="22"/>
    </location>
</feature>
<keyword evidence="3 5" id="KW-1133">Transmembrane helix</keyword>
<dbReference type="Pfam" id="PF04116">
    <property type="entry name" value="FA_hydroxylase"/>
    <property type="match status" value="1"/>
</dbReference>
<feature type="non-terminal residue" evidence="7">
    <location>
        <position position="221"/>
    </location>
</feature>
<feature type="domain" description="Fatty acid hydroxylase" evidence="6">
    <location>
        <begin position="97"/>
        <end position="221"/>
    </location>
</feature>
<name>A0A7Y2H2D1_UNCEI</name>
<dbReference type="GO" id="GO:0016020">
    <property type="term" value="C:membrane"/>
    <property type="evidence" value="ECO:0007669"/>
    <property type="project" value="UniProtKB-SubCell"/>
</dbReference>
<proteinExistence type="predicted"/>
<feature type="transmembrane region" description="Helical" evidence="5">
    <location>
        <begin position="86"/>
        <end position="110"/>
    </location>
</feature>
<sequence>MDFLLYLYPISLAIISVFVFLLEWKWPWRPNQKQLRPRLWSDLLHLVFNGHFLGVILYGLGTALILPSFDNFLKASNLYDVAHRDLAASWPTWVQILIALFVTDFVHWCVHNLLHRVPFLWHFHKTHHSVADGEMDWIVAFRFQWTEVAVYKAIQYLPLAYFGFGYEAVMFHAIFGTLIGHLNHSNLNIDYGPLRYLLNNPRMHIWHHNYDATGRTTVNFG</sequence>
<evidence type="ECO:0000313" key="7">
    <source>
        <dbReference type="EMBL" id="NNF06890.1"/>
    </source>
</evidence>
<keyword evidence="2 5" id="KW-0812">Transmembrane</keyword>
<dbReference type="AlphaFoldDB" id="A0A7Y2H2D1"/>
<reference evidence="7 8" key="1">
    <citation type="submission" date="2020-03" db="EMBL/GenBank/DDBJ databases">
        <title>Metabolic flexibility allows generalist bacteria to become dominant in a frequently disturbed ecosystem.</title>
        <authorList>
            <person name="Chen Y.-J."/>
            <person name="Leung P.M."/>
            <person name="Bay S.K."/>
            <person name="Hugenholtz P."/>
            <person name="Kessler A.J."/>
            <person name="Shelley G."/>
            <person name="Waite D.W."/>
            <person name="Cook P.L."/>
            <person name="Greening C."/>
        </authorList>
    </citation>
    <scope>NUCLEOTIDE SEQUENCE [LARGE SCALE GENOMIC DNA]</scope>
    <source>
        <strain evidence="7">SS_bin_28</strain>
    </source>
</reference>
<organism evidence="7 8">
    <name type="scientific">Eiseniibacteriota bacterium</name>
    <dbReference type="NCBI Taxonomy" id="2212470"/>
    <lineage>
        <taxon>Bacteria</taxon>
        <taxon>Candidatus Eiseniibacteriota</taxon>
    </lineage>
</organism>
<evidence type="ECO:0000259" key="6">
    <source>
        <dbReference type="Pfam" id="PF04116"/>
    </source>
</evidence>
<dbReference type="InterPro" id="IPR050307">
    <property type="entry name" value="Sterol_Desaturase_Related"/>
</dbReference>
<dbReference type="GO" id="GO:0016491">
    <property type="term" value="F:oxidoreductase activity"/>
    <property type="evidence" value="ECO:0007669"/>
    <property type="project" value="InterPro"/>
</dbReference>
<dbReference type="InterPro" id="IPR006694">
    <property type="entry name" value="Fatty_acid_hydroxylase"/>
</dbReference>
<evidence type="ECO:0000313" key="8">
    <source>
        <dbReference type="Proteomes" id="UP000547674"/>
    </source>
</evidence>
<evidence type="ECO:0000256" key="4">
    <source>
        <dbReference type="ARBA" id="ARBA00023136"/>
    </source>
</evidence>